<evidence type="ECO:0000256" key="1">
    <source>
        <dbReference type="SAM" id="MobiDB-lite"/>
    </source>
</evidence>
<feature type="region of interest" description="Disordered" evidence="1">
    <location>
        <begin position="842"/>
        <end position="880"/>
    </location>
</feature>
<feature type="compositionally biased region" description="Polar residues" evidence="1">
    <location>
        <begin position="1003"/>
        <end position="1024"/>
    </location>
</feature>
<dbReference type="InterPro" id="IPR040677">
    <property type="entry name" value="LPD7"/>
</dbReference>
<dbReference type="AlphaFoldDB" id="A0A1T4V8V3"/>
<name>A0A1T4V8V3_9GAMM</name>
<feature type="compositionally biased region" description="Polar residues" evidence="1">
    <location>
        <begin position="731"/>
        <end position="749"/>
    </location>
</feature>
<sequence length="1030" mass="119070">MLIRVSGGKGGIKEYLEEGIKNGRDYSRNELDDRVILSGDLELANDIINTMDTEGEKYLHITLSFKEDHIDEATLNAVTHDFKAFAMKAYQGEEYAFYAEAHLPKIKTYVDKSTGETVERKPHIHVVIPRKNLVDGKRLEPFGFDKQNDRYIDAFQEVTNEKYQLASPKHHVRTTFTNESTIISRHKADLFPAQQRDTKSKALEVLLSDNITTTTAFAQKLEANGFDVTIRNQGKGNEYLNIKSPEQKRGVNLKDNVFQPQFVALPKAEKMKLLDNQYNPYRENGDSPYRATKKHHTDLQHWNTTRADELRYVNRRNRQRYKTLTPEQKQQFLTDKRNEHGQSSVPRASFDDISQSLRAASQHLLNAQRHRGHLESGVRNVTHRRAIRAAFANLERHAGDQSPPIIERHASSRLSQIRYDLNTQVLPDVKHIKQHIDALALLHRLSTTHGVDVDKYAITKGKDGGDRIQCGNRHLNVSDFLTKEMHLPWKDAKQYLEDRYLAQQGIDPRQAVKEKPEPNLIQAAWRTQRQSEREQRQTYLTHYRLEKTTIYNDKTLSKEARNIALSIAQMNKVIHDLQFKRESREAREQLVYHAQKPNKEEHSMREEIGVVVSHKEAPYQHNKKNALSYVVELESHGKVREVWGKDLKRVMEKNQVQQGDKIKLTQSGQKDVTVTEKQEQADGSIKHEPLDTIRNEWHVSTATDAEIQQHRIRQTPESTTTQSVKPEVKASPTNTQGHKPNSEKTLSPDTTQFYDKHLEASRLLIQYPKLKELGIHTESITKTEKGDKIQYSEKSLTVTQLMKETHLLKPKEIISELKPLYDIQVKDNERIIKYKNNYMNNERKPLSEFKNETQKTNQTQQQGMEQTLSPSHEPEKERKVLTPEPNKFGEHITHETNKQGYVTYYQGNEKLVTDRGNNILVEQESNKAVEIGLRLAIEKYGNHLDIKGTKEYQEKIIDIAVTNKLNISFKDKALNEQLIARKAQFEKGENLITKAENAHKAQSKQTEQGQQKAKEQPANQQQKPTKGWER</sequence>
<feature type="region of interest" description="Disordered" evidence="1">
    <location>
        <begin position="323"/>
        <end position="347"/>
    </location>
</feature>
<reference evidence="4" key="1">
    <citation type="submission" date="2017-02" db="EMBL/GenBank/DDBJ databases">
        <authorList>
            <person name="Varghese N."/>
            <person name="Submissions S."/>
        </authorList>
    </citation>
    <scope>NUCLEOTIDE SEQUENCE [LARGE SCALE GENOMIC DNA]</scope>
    <source>
        <strain evidence="4">DSM 22720</strain>
    </source>
</reference>
<dbReference type="Pfam" id="PF18821">
    <property type="entry name" value="LPD7"/>
    <property type="match status" value="1"/>
</dbReference>
<accession>A0A1T4V8V3</accession>
<feature type="compositionally biased region" description="Polar residues" evidence="1">
    <location>
        <begin position="715"/>
        <end position="724"/>
    </location>
</feature>
<dbReference type="EMBL" id="FUXU01000055">
    <property type="protein sequence ID" value="SKA61312.1"/>
    <property type="molecule type" value="Genomic_DNA"/>
</dbReference>
<feature type="compositionally biased region" description="Basic and acidic residues" evidence="1">
    <location>
        <begin position="673"/>
        <end position="686"/>
    </location>
</feature>
<evidence type="ECO:0000313" key="4">
    <source>
        <dbReference type="Proteomes" id="UP000190162"/>
    </source>
</evidence>
<feature type="compositionally biased region" description="Basic and acidic residues" evidence="1">
    <location>
        <begin position="842"/>
        <end position="853"/>
    </location>
</feature>
<feature type="region of interest" description="Disordered" evidence="1">
    <location>
        <begin position="705"/>
        <end position="749"/>
    </location>
</feature>
<proteinExistence type="predicted"/>
<feature type="compositionally biased region" description="Low complexity" evidence="1">
    <location>
        <begin position="854"/>
        <end position="867"/>
    </location>
</feature>
<feature type="region of interest" description="Disordered" evidence="1">
    <location>
        <begin position="653"/>
        <end position="686"/>
    </location>
</feature>
<keyword evidence="4" id="KW-1185">Reference proteome</keyword>
<feature type="compositionally biased region" description="Polar residues" evidence="1">
    <location>
        <begin position="654"/>
        <end position="672"/>
    </location>
</feature>
<dbReference type="RefSeq" id="WP_078753666.1">
    <property type="nucleotide sequence ID" value="NZ_FUXU01000055.1"/>
</dbReference>
<evidence type="ECO:0000313" key="3">
    <source>
        <dbReference type="EMBL" id="SKA61312.1"/>
    </source>
</evidence>
<dbReference type="OrthoDB" id="279005at2"/>
<gene>
    <name evidence="3" type="ORF">SAMN02745132_03464</name>
</gene>
<organism evidence="3 4">
    <name type="scientific">Enterovibrio nigricans DSM 22720</name>
    <dbReference type="NCBI Taxonomy" id="1121868"/>
    <lineage>
        <taxon>Bacteria</taxon>
        <taxon>Pseudomonadati</taxon>
        <taxon>Pseudomonadota</taxon>
        <taxon>Gammaproteobacteria</taxon>
        <taxon>Vibrionales</taxon>
        <taxon>Vibrionaceae</taxon>
        <taxon>Enterovibrio</taxon>
    </lineage>
</organism>
<dbReference type="Proteomes" id="UP000190162">
    <property type="component" value="Unassembled WGS sequence"/>
</dbReference>
<feature type="region of interest" description="Disordered" evidence="1">
    <location>
        <begin position="990"/>
        <end position="1030"/>
    </location>
</feature>
<evidence type="ECO:0000259" key="2">
    <source>
        <dbReference type="Pfam" id="PF18821"/>
    </source>
</evidence>
<feature type="domain" description="Large polyvalent protein-associated" evidence="2">
    <location>
        <begin position="892"/>
        <end position="978"/>
    </location>
</feature>
<protein>
    <recommendedName>
        <fullName evidence="2">Large polyvalent protein-associated domain-containing protein</fullName>
    </recommendedName>
</protein>